<keyword evidence="3" id="KW-0378">Hydrolase</keyword>
<proteinExistence type="inferred from homology"/>
<evidence type="ECO:0000259" key="4">
    <source>
        <dbReference type="Pfam" id="PF00557"/>
    </source>
</evidence>
<dbReference type="KEGG" id="ala:BFG52_03630"/>
<gene>
    <name evidence="7" type="ORF">BFG52_03630</name>
</gene>
<dbReference type="CDD" id="cd01085">
    <property type="entry name" value="APP"/>
    <property type="match status" value="1"/>
</dbReference>
<dbReference type="InterPro" id="IPR029149">
    <property type="entry name" value="Creatin/AminoP/Spt16_N"/>
</dbReference>
<dbReference type="InterPro" id="IPR033740">
    <property type="entry name" value="Pept_M24B"/>
</dbReference>
<dbReference type="PANTHER" id="PTHR43763:SF6">
    <property type="entry name" value="XAA-PRO AMINOPEPTIDASE 1"/>
    <property type="match status" value="1"/>
</dbReference>
<evidence type="ECO:0000256" key="1">
    <source>
        <dbReference type="ARBA" id="ARBA00008766"/>
    </source>
</evidence>
<dbReference type="Gene3D" id="3.40.350.10">
    <property type="entry name" value="Creatinase/prolidase N-terminal domain"/>
    <property type="match status" value="2"/>
</dbReference>
<dbReference type="FunFam" id="3.40.350.10:FF:000003">
    <property type="entry name" value="Xaa-pro aminopeptidase P"/>
    <property type="match status" value="1"/>
</dbReference>
<keyword evidence="2" id="KW-0479">Metal-binding</keyword>
<evidence type="ECO:0000256" key="3">
    <source>
        <dbReference type="ARBA" id="ARBA00022801"/>
    </source>
</evidence>
<dbReference type="RefSeq" id="WP_067552762.1">
    <property type="nucleotide sequence ID" value="NZ_CP016895.1"/>
</dbReference>
<dbReference type="InterPro" id="IPR050422">
    <property type="entry name" value="X-Pro_aminopeptidase_P"/>
</dbReference>
<keyword evidence="7" id="KW-0031">Aminopeptidase</keyword>
<dbReference type="InterPro" id="IPR000587">
    <property type="entry name" value="Creatinase_N"/>
</dbReference>
<dbReference type="GO" id="GO:0046872">
    <property type="term" value="F:metal ion binding"/>
    <property type="evidence" value="ECO:0007669"/>
    <property type="project" value="UniProtKB-KW"/>
</dbReference>
<dbReference type="SUPFAM" id="SSF55920">
    <property type="entry name" value="Creatinase/aminopeptidase"/>
    <property type="match status" value="1"/>
</dbReference>
<dbReference type="Pfam" id="PF16189">
    <property type="entry name" value="Creatinase_N_2"/>
    <property type="match status" value="1"/>
</dbReference>
<comment type="similarity">
    <text evidence="1">Belongs to the peptidase M24B family.</text>
</comment>
<dbReference type="AlphaFoldDB" id="A0A1B2LX44"/>
<feature type="domain" description="Peptidase M24" evidence="4">
    <location>
        <begin position="309"/>
        <end position="524"/>
    </location>
</feature>
<evidence type="ECO:0000259" key="6">
    <source>
        <dbReference type="Pfam" id="PF16188"/>
    </source>
</evidence>
<organism evidence="7 8">
    <name type="scientific">Acinetobacter larvae</name>
    <dbReference type="NCBI Taxonomy" id="1789224"/>
    <lineage>
        <taxon>Bacteria</taxon>
        <taxon>Pseudomonadati</taxon>
        <taxon>Pseudomonadota</taxon>
        <taxon>Gammaproteobacteria</taxon>
        <taxon>Moraxellales</taxon>
        <taxon>Moraxellaceae</taxon>
        <taxon>Acinetobacter</taxon>
    </lineage>
</organism>
<dbReference type="Pfam" id="PF00557">
    <property type="entry name" value="Peptidase_M24"/>
    <property type="match status" value="1"/>
</dbReference>
<protein>
    <submittedName>
        <fullName evidence="7">Xaa-Pro aminopeptidase</fullName>
    </submittedName>
</protein>
<feature type="domain" description="Peptidase M24 C-terminal" evidence="6">
    <location>
        <begin position="538"/>
        <end position="597"/>
    </location>
</feature>
<reference evidence="7 8" key="1">
    <citation type="submission" date="2016-08" db="EMBL/GenBank/DDBJ databases">
        <authorList>
            <person name="Seilhamer J.J."/>
        </authorList>
    </citation>
    <scope>NUCLEOTIDE SEQUENCE [LARGE SCALE GENOMIC DNA]</scope>
    <source>
        <strain evidence="7 8">BRTC-1</strain>
    </source>
</reference>
<dbReference type="STRING" id="1789224.BFG52_03630"/>
<feature type="domain" description="Creatinase N-terminal" evidence="5">
    <location>
        <begin position="7"/>
        <end position="131"/>
    </location>
</feature>
<evidence type="ECO:0000313" key="8">
    <source>
        <dbReference type="Proteomes" id="UP000093391"/>
    </source>
</evidence>
<dbReference type="GO" id="GO:0070006">
    <property type="term" value="F:metalloaminopeptidase activity"/>
    <property type="evidence" value="ECO:0007669"/>
    <property type="project" value="InterPro"/>
</dbReference>
<dbReference type="Pfam" id="PF01321">
    <property type="entry name" value="Creatinase_N"/>
    <property type="match status" value="1"/>
</dbReference>
<evidence type="ECO:0000313" key="7">
    <source>
        <dbReference type="EMBL" id="AOA57532.1"/>
    </source>
</evidence>
<sequence length="600" mass="66910">MNTAEKLQQLRDLMRQHHIDAYIIMSADPHMSEYLPEYWKSRQWLSGFDGSVGTLVVCQDFAGLWVDGRYWLQAEKQLQGSGFQLQKLSHDAKTTHTAWLAQHLESGARIAVDGQSISIQHYQALEQVAQEKSAEICHELDLIAEIWEDRPALPVKPVRLTAPGLDACSRSEKIAQIRAALVEHKVEAHFISAVDDIAWILNCRGQDVEYNPIFLAHLLITTSIVVLFIDRAKLSDAVESALSLDHIEIVDYQHSAAYLATLEHSTILLDPAKVSLLHYRALANRCQIKFDLNPSTLLKAQKAATEIAHIRHAMLKDGIALCQFFSWLDQVLAQQQALTELDIDREITAYRAKQDGFIGLSFATIAGFNANGALPHYRATQQHHAHIQGNGLLLIDSGAQYLDGTTDITRVVPVGIPTSEQCRDYTLVLKAHIALARAVFPEALAAPLLDAICRQALWQHGLDYRHGTGHGVGYALNVHEGPQVLSYSAPITAYSGLRPGMIVSNEPGLYHSGQYGIRIENLVVNQIKAFAEQQYGTFLCFETLTLCPIHQAPIVVELLSQDDIQWLNDYHRKVRQQLAPHLDGAALAWLIQQTQDIAMI</sequence>
<dbReference type="Pfam" id="PF16188">
    <property type="entry name" value="Peptidase_M24_C"/>
    <property type="match status" value="1"/>
</dbReference>
<evidence type="ECO:0000256" key="2">
    <source>
        <dbReference type="ARBA" id="ARBA00022723"/>
    </source>
</evidence>
<dbReference type="SUPFAM" id="SSF53092">
    <property type="entry name" value="Creatinase/prolidase N-terminal domain"/>
    <property type="match status" value="1"/>
</dbReference>
<dbReference type="FunFam" id="3.90.230.10:FF:000004">
    <property type="entry name" value="xaa-Pro aminopeptidase 1 isoform X1"/>
    <property type="match status" value="1"/>
</dbReference>
<dbReference type="EMBL" id="CP016895">
    <property type="protein sequence ID" value="AOA57532.1"/>
    <property type="molecule type" value="Genomic_DNA"/>
</dbReference>
<dbReference type="GO" id="GO:0005737">
    <property type="term" value="C:cytoplasm"/>
    <property type="evidence" value="ECO:0007669"/>
    <property type="project" value="UniProtKB-ARBA"/>
</dbReference>
<dbReference type="Proteomes" id="UP000093391">
    <property type="component" value="Chromosome"/>
</dbReference>
<dbReference type="InterPro" id="IPR032416">
    <property type="entry name" value="Peptidase_M24_C"/>
</dbReference>
<dbReference type="OrthoDB" id="9806388at2"/>
<dbReference type="InterPro" id="IPR036005">
    <property type="entry name" value="Creatinase/aminopeptidase-like"/>
</dbReference>
<dbReference type="Gene3D" id="3.90.230.10">
    <property type="entry name" value="Creatinase/methionine aminopeptidase superfamily"/>
    <property type="match status" value="1"/>
</dbReference>
<accession>A0A1B2LX44</accession>
<evidence type="ECO:0000259" key="5">
    <source>
        <dbReference type="Pfam" id="PF01321"/>
    </source>
</evidence>
<keyword evidence="8" id="KW-1185">Reference proteome</keyword>
<keyword evidence="7" id="KW-0645">Protease</keyword>
<name>A0A1B2LX44_9GAMM</name>
<dbReference type="InterPro" id="IPR000994">
    <property type="entry name" value="Pept_M24"/>
</dbReference>
<dbReference type="PANTHER" id="PTHR43763">
    <property type="entry name" value="XAA-PRO AMINOPEPTIDASE 1"/>
    <property type="match status" value="1"/>
</dbReference>